<reference evidence="3" key="1">
    <citation type="submission" date="2022-11" db="EMBL/GenBank/DDBJ databases">
        <authorList>
            <person name="Morgan W.R."/>
            <person name="Tartar A."/>
        </authorList>
    </citation>
    <scope>NUCLEOTIDE SEQUENCE</scope>
    <source>
        <strain evidence="3">ARSEF 373</strain>
    </source>
</reference>
<feature type="region of interest" description="Disordered" evidence="1">
    <location>
        <begin position="1"/>
        <end position="24"/>
    </location>
</feature>
<evidence type="ECO:0000313" key="4">
    <source>
        <dbReference type="Proteomes" id="UP001146120"/>
    </source>
</evidence>
<dbReference type="EMBL" id="DAKRPA010000030">
    <property type="protein sequence ID" value="DBA02547.1"/>
    <property type="molecule type" value="Genomic_DNA"/>
</dbReference>
<evidence type="ECO:0008006" key="5">
    <source>
        <dbReference type="Google" id="ProtNLM"/>
    </source>
</evidence>
<dbReference type="AlphaFoldDB" id="A0AAV2ZAX1"/>
<keyword evidence="2" id="KW-1133">Transmembrane helix</keyword>
<comment type="caution">
    <text evidence="3">The sequence shown here is derived from an EMBL/GenBank/DDBJ whole genome shotgun (WGS) entry which is preliminary data.</text>
</comment>
<evidence type="ECO:0000256" key="1">
    <source>
        <dbReference type="SAM" id="MobiDB-lite"/>
    </source>
</evidence>
<evidence type="ECO:0000256" key="2">
    <source>
        <dbReference type="SAM" id="Phobius"/>
    </source>
</evidence>
<gene>
    <name evidence="3" type="ORF">N0F65_011019</name>
</gene>
<feature type="transmembrane region" description="Helical" evidence="2">
    <location>
        <begin position="53"/>
        <end position="72"/>
    </location>
</feature>
<reference evidence="3" key="2">
    <citation type="journal article" date="2023" name="Microbiol Resour">
        <title>Decontamination and Annotation of the Draft Genome Sequence of the Oomycete Lagenidium giganteum ARSEF 373.</title>
        <authorList>
            <person name="Morgan W.R."/>
            <person name="Tartar A."/>
        </authorList>
    </citation>
    <scope>NUCLEOTIDE SEQUENCE</scope>
    <source>
        <strain evidence="3">ARSEF 373</strain>
    </source>
</reference>
<name>A0AAV2ZAX1_9STRA</name>
<keyword evidence="4" id="KW-1185">Reference proteome</keyword>
<evidence type="ECO:0000313" key="3">
    <source>
        <dbReference type="EMBL" id="DBA02547.1"/>
    </source>
</evidence>
<keyword evidence="2" id="KW-0812">Transmembrane</keyword>
<proteinExistence type="predicted"/>
<organism evidence="3 4">
    <name type="scientific">Lagenidium giganteum</name>
    <dbReference type="NCBI Taxonomy" id="4803"/>
    <lineage>
        <taxon>Eukaryota</taxon>
        <taxon>Sar</taxon>
        <taxon>Stramenopiles</taxon>
        <taxon>Oomycota</taxon>
        <taxon>Peronosporomycetes</taxon>
        <taxon>Pythiales</taxon>
        <taxon>Pythiaceae</taxon>
    </lineage>
</organism>
<sequence length="160" mass="18093">MKRTTTTTRATPHAGGSTADNEMHPILPPQYSARLFRSSFTTSLSVAMASYHRLWLCAALALMVLATSLNYWRHPVRGWRRNVDMAAVFMGMSHHIYYSSYVTDRTYQAFYLLLVAKTMYCYSRARKAHCKNTSSAWHCTMHIIGNIANMLLYTGLGGAV</sequence>
<feature type="compositionally biased region" description="Low complexity" evidence="1">
    <location>
        <begin position="1"/>
        <end position="11"/>
    </location>
</feature>
<dbReference type="Proteomes" id="UP001146120">
    <property type="component" value="Unassembled WGS sequence"/>
</dbReference>
<keyword evidence="2" id="KW-0472">Membrane</keyword>
<accession>A0AAV2ZAX1</accession>
<protein>
    <recommendedName>
        <fullName evidence="5">Post-GPI attachment to proteins factor 3</fullName>
    </recommendedName>
</protein>